<feature type="domain" description="C2H2-type" evidence="7">
    <location>
        <begin position="373"/>
        <end position="400"/>
    </location>
</feature>
<reference evidence="8" key="1">
    <citation type="submission" date="2021-10" db="EMBL/GenBank/DDBJ databases">
        <title>De novo Genome Assembly of Clathrus columnatus (Basidiomycota, Fungi) Using Illumina and Nanopore Sequence Data.</title>
        <authorList>
            <person name="Ogiso-Tanaka E."/>
            <person name="Itagaki H."/>
            <person name="Hosoya T."/>
            <person name="Hosaka K."/>
        </authorList>
    </citation>
    <scope>NUCLEOTIDE SEQUENCE</scope>
    <source>
        <strain evidence="8">MO-923</strain>
    </source>
</reference>
<gene>
    <name evidence="8" type="ORF">Clacol_007505</name>
</gene>
<accession>A0AAV5AKN2</accession>
<keyword evidence="4" id="KW-0862">Zinc</keyword>
<evidence type="ECO:0000313" key="8">
    <source>
        <dbReference type="EMBL" id="GJJ13254.1"/>
    </source>
</evidence>
<dbReference type="GO" id="GO:0008270">
    <property type="term" value="F:zinc ion binding"/>
    <property type="evidence" value="ECO:0007669"/>
    <property type="project" value="UniProtKB-KW"/>
</dbReference>
<evidence type="ECO:0000259" key="7">
    <source>
        <dbReference type="PROSITE" id="PS50157"/>
    </source>
</evidence>
<dbReference type="PANTHER" id="PTHR19818">
    <property type="entry name" value="ZINC FINGER PROTEIN ZIC AND GLI"/>
    <property type="match status" value="1"/>
</dbReference>
<dbReference type="GO" id="GO:0005634">
    <property type="term" value="C:nucleus"/>
    <property type="evidence" value="ECO:0007669"/>
    <property type="project" value="UniProtKB-ARBA"/>
</dbReference>
<dbReference type="GO" id="GO:0045944">
    <property type="term" value="P:positive regulation of transcription by RNA polymerase II"/>
    <property type="evidence" value="ECO:0007669"/>
    <property type="project" value="UniProtKB-ARBA"/>
</dbReference>
<dbReference type="Gene3D" id="3.30.160.60">
    <property type="entry name" value="Classic Zinc Finger"/>
    <property type="match status" value="2"/>
</dbReference>
<dbReference type="InterPro" id="IPR036236">
    <property type="entry name" value="Znf_C2H2_sf"/>
</dbReference>
<dbReference type="AlphaFoldDB" id="A0AAV5AKN2"/>
<keyword evidence="2" id="KW-0677">Repeat</keyword>
<evidence type="ECO:0000256" key="3">
    <source>
        <dbReference type="ARBA" id="ARBA00022771"/>
    </source>
</evidence>
<evidence type="ECO:0000256" key="6">
    <source>
        <dbReference type="SAM" id="MobiDB-lite"/>
    </source>
</evidence>
<dbReference type="Pfam" id="PF00096">
    <property type="entry name" value="zf-C2H2"/>
    <property type="match status" value="1"/>
</dbReference>
<comment type="caution">
    <text evidence="8">The sequence shown here is derived from an EMBL/GenBank/DDBJ whole genome shotgun (WGS) entry which is preliminary data.</text>
</comment>
<dbReference type="GO" id="GO:0000978">
    <property type="term" value="F:RNA polymerase II cis-regulatory region sequence-specific DNA binding"/>
    <property type="evidence" value="ECO:0007669"/>
    <property type="project" value="TreeGrafter"/>
</dbReference>
<dbReference type="SUPFAM" id="SSF57667">
    <property type="entry name" value="beta-beta-alpha zinc fingers"/>
    <property type="match status" value="2"/>
</dbReference>
<keyword evidence="9" id="KW-1185">Reference proteome</keyword>
<dbReference type="EMBL" id="BPWL01000008">
    <property type="protein sequence ID" value="GJJ13254.1"/>
    <property type="molecule type" value="Genomic_DNA"/>
</dbReference>
<feature type="compositionally biased region" description="Low complexity" evidence="6">
    <location>
        <begin position="308"/>
        <end position="322"/>
    </location>
</feature>
<feature type="domain" description="C2H2-type" evidence="7">
    <location>
        <begin position="401"/>
        <end position="430"/>
    </location>
</feature>
<dbReference type="GO" id="GO:0000981">
    <property type="term" value="F:DNA-binding transcription factor activity, RNA polymerase II-specific"/>
    <property type="evidence" value="ECO:0007669"/>
    <property type="project" value="TreeGrafter"/>
</dbReference>
<evidence type="ECO:0000256" key="2">
    <source>
        <dbReference type="ARBA" id="ARBA00022737"/>
    </source>
</evidence>
<dbReference type="PANTHER" id="PTHR19818:SF139">
    <property type="entry name" value="PAIR-RULE PROTEIN ODD-PAIRED"/>
    <property type="match status" value="1"/>
</dbReference>
<dbReference type="InterPro" id="IPR013087">
    <property type="entry name" value="Znf_C2H2_type"/>
</dbReference>
<dbReference type="PROSITE" id="PS00028">
    <property type="entry name" value="ZINC_FINGER_C2H2_1"/>
    <property type="match status" value="1"/>
</dbReference>
<dbReference type="InterPro" id="IPR050329">
    <property type="entry name" value="GLI_C2H2-zinc-finger"/>
</dbReference>
<keyword evidence="3 5" id="KW-0863">Zinc-finger</keyword>
<dbReference type="Proteomes" id="UP001050691">
    <property type="component" value="Unassembled WGS sequence"/>
</dbReference>
<keyword evidence="1" id="KW-0479">Metal-binding</keyword>
<evidence type="ECO:0000313" key="9">
    <source>
        <dbReference type="Proteomes" id="UP001050691"/>
    </source>
</evidence>
<name>A0AAV5AKN2_9AGAM</name>
<protein>
    <recommendedName>
        <fullName evidence="7">C2H2-type domain-containing protein</fullName>
    </recommendedName>
</protein>
<dbReference type="PROSITE" id="PS50157">
    <property type="entry name" value="ZINC_FINGER_C2H2_2"/>
    <property type="match status" value="2"/>
</dbReference>
<organism evidence="8 9">
    <name type="scientific">Clathrus columnatus</name>
    <dbReference type="NCBI Taxonomy" id="1419009"/>
    <lineage>
        <taxon>Eukaryota</taxon>
        <taxon>Fungi</taxon>
        <taxon>Dikarya</taxon>
        <taxon>Basidiomycota</taxon>
        <taxon>Agaricomycotina</taxon>
        <taxon>Agaricomycetes</taxon>
        <taxon>Phallomycetidae</taxon>
        <taxon>Phallales</taxon>
        <taxon>Clathraceae</taxon>
        <taxon>Clathrus</taxon>
    </lineage>
</organism>
<evidence type="ECO:0000256" key="4">
    <source>
        <dbReference type="ARBA" id="ARBA00022833"/>
    </source>
</evidence>
<evidence type="ECO:0000256" key="1">
    <source>
        <dbReference type="ARBA" id="ARBA00022723"/>
    </source>
</evidence>
<feature type="region of interest" description="Disordered" evidence="6">
    <location>
        <begin position="1"/>
        <end position="23"/>
    </location>
</feature>
<proteinExistence type="predicted"/>
<evidence type="ECO:0000256" key="5">
    <source>
        <dbReference type="PROSITE-ProRule" id="PRU00042"/>
    </source>
</evidence>
<feature type="region of interest" description="Disordered" evidence="6">
    <location>
        <begin position="291"/>
        <end position="330"/>
    </location>
</feature>
<dbReference type="SMART" id="SM00355">
    <property type="entry name" value="ZnF_C2H2"/>
    <property type="match status" value="2"/>
</dbReference>
<sequence>MPPRSQRSHSQVFPHSRLGEYTNPQQIYYQESRNGQTFDYFPTLHPNQDSFDDSDSVINWTSVPRSSHSATNSPEISRPFTPAHDNFASQNSPYIRTPSSSFSNHSPISISATVEKLNSTFPIPLPTSYYTIPNPQSSPLSHTFLPDSPYTSDPVPLPGQVDNVVMSSVANTDPSWQFNGMPSSIQQSTWIQSDQVWPDPYHVSSPSTIFDPSAIKVEQTTPERHSMPLAMSPTLLMLTPGLANSQPGNEPIIKEEHTMPPHFEMPSPHYDEFCDNYTSVNDPSQPANYIDPPFPSISQPTPSPIPVPSRSTSGRRSSTRNSVASPRGVDWNIQKKSRGRHVPTIKSVYGTLENAIEVVDAMSAAGVKSDRPYLCVCGLCFQRNEHLKRHQNSIHSNFKPFACPAKDCNKSFSRRDNLFQHLHVHRKEDIPVGYQLPNARKRSPT</sequence>